<keyword evidence="5" id="KW-0479">Metal-binding</keyword>
<keyword evidence="9" id="KW-0460">Magnesium</keyword>
<dbReference type="InterPro" id="IPR050187">
    <property type="entry name" value="Lipid_Phosphate_FormReg"/>
</dbReference>
<dbReference type="InterPro" id="IPR017438">
    <property type="entry name" value="ATP-NAD_kinase_N"/>
</dbReference>
<dbReference type="PROSITE" id="PS50146">
    <property type="entry name" value="DAGK"/>
    <property type="match status" value="1"/>
</dbReference>
<dbReference type="Proteomes" id="UP000004816">
    <property type="component" value="Unassembled WGS sequence"/>
</dbReference>
<dbReference type="InterPro" id="IPR005218">
    <property type="entry name" value="Diacylglycerol/lipid_kinase"/>
</dbReference>
<evidence type="ECO:0000256" key="12">
    <source>
        <dbReference type="ARBA" id="ARBA00023264"/>
    </source>
</evidence>
<comment type="caution">
    <text evidence="14">The sequence shown here is derived from an EMBL/GenBank/DDBJ whole genome shotgun (WGS) entry which is preliminary data.</text>
</comment>
<keyword evidence="7 14" id="KW-0418">Kinase</keyword>
<dbReference type="Gene3D" id="3.40.50.10330">
    <property type="entry name" value="Probable inorganic polyphosphate/atp-NAD kinase, domain 1"/>
    <property type="match status" value="1"/>
</dbReference>
<name>E5XUP8_SEGRC</name>
<evidence type="ECO:0000256" key="5">
    <source>
        <dbReference type="ARBA" id="ARBA00022723"/>
    </source>
</evidence>
<evidence type="ECO:0000256" key="6">
    <source>
        <dbReference type="ARBA" id="ARBA00022741"/>
    </source>
</evidence>
<evidence type="ECO:0000313" key="14">
    <source>
        <dbReference type="EMBL" id="EFV11886.1"/>
    </source>
</evidence>
<evidence type="ECO:0000256" key="4">
    <source>
        <dbReference type="ARBA" id="ARBA00022679"/>
    </source>
</evidence>
<evidence type="ECO:0000256" key="11">
    <source>
        <dbReference type="ARBA" id="ARBA00023209"/>
    </source>
</evidence>
<comment type="similarity">
    <text evidence="2">Belongs to the diacylglycerol/lipid kinase family.</text>
</comment>
<evidence type="ECO:0000256" key="8">
    <source>
        <dbReference type="ARBA" id="ARBA00022840"/>
    </source>
</evidence>
<evidence type="ECO:0000256" key="3">
    <source>
        <dbReference type="ARBA" id="ARBA00022516"/>
    </source>
</evidence>
<dbReference type="GO" id="GO:0008654">
    <property type="term" value="P:phospholipid biosynthetic process"/>
    <property type="evidence" value="ECO:0007669"/>
    <property type="project" value="UniProtKB-KW"/>
</dbReference>
<keyword evidence="8" id="KW-0067">ATP-binding</keyword>
<evidence type="ECO:0000256" key="10">
    <source>
        <dbReference type="ARBA" id="ARBA00023098"/>
    </source>
</evidence>
<dbReference type="OrthoDB" id="142078at2"/>
<dbReference type="GO" id="GO:0004143">
    <property type="term" value="F:ATP-dependent diacylglycerol kinase activity"/>
    <property type="evidence" value="ECO:0007669"/>
    <property type="project" value="TreeGrafter"/>
</dbReference>
<accession>E5XUP8</accession>
<dbReference type="InterPro" id="IPR016064">
    <property type="entry name" value="NAD/diacylglycerol_kinase_sf"/>
</dbReference>
<dbReference type="Pfam" id="PF19279">
    <property type="entry name" value="YegS_C"/>
    <property type="match status" value="1"/>
</dbReference>
<dbReference type="InterPro" id="IPR001206">
    <property type="entry name" value="Diacylglycerol_kinase_cat_dom"/>
</dbReference>
<evidence type="ECO:0000259" key="13">
    <source>
        <dbReference type="PROSITE" id="PS50146"/>
    </source>
</evidence>
<dbReference type="AlphaFoldDB" id="E5XUP8"/>
<evidence type="ECO:0000256" key="2">
    <source>
        <dbReference type="ARBA" id="ARBA00005983"/>
    </source>
</evidence>
<sequence>MSQFDPAGRIRSAAAVVNPKAAKVAEEALAALRAAGIAVRGQDEEADALVVVGGDGTMAQVLPHAVRRGAPVGLIPAGTGNDLARVLGTPRHDPVAAASVVSSGNTRLFDLGEIRTETDGRSTLFGTVAAIGFDALVSERANRMRWPKGKSRYVLATFAELGRLAPRRLRFEVDGEVFEHNAALAAIGNTSSYGGGMRICPDADPGDGLLELTVVEHSSRLRLLRFFPTVFKGSHLGLAEVTAYRGASISVRCADSSGPQPLVYADGERVGTLPCAITAKPGALRFIVP</sequence>
<evidence type="ECO:0000256" key="1">
    <source>
        <dbReference type="ARBA" id="ARBA00001946"/>
    </source>
</evidence>
<feature type="domain" description="DAGKc" evidence="13">
    <location>
        <begin position="1"/>
        <end position="118"/>
    </location>
</feature>
<dbReference type="NCBIfam" id="TIGR00147">
    <property type="entry name" value="YegS/Rv2252/BmrU family lipid kinase"/>
    <property type="match status" value="1"/>
</dbReference>
<evidence type="ECO:0000256" key="7">
    <source>
        <dbReference type="ARBA" id="ARBA00022777"/>
    </source>
</evidence>
<organism evidence="14 15">
    <name type="scientific">Segniliparus rugosus (strain ATCC BAA-974 / DSM 45345 / CCUG 50838 / CIP 108380 / JCM 13579 / CDC 945)</name>
    <dbReference type="NCBI Taxonomy" id="679197"/>
    <lineage>
        <taxon>Bacteria</taxon>
        <taxon>Bacillati</taxon>
        <taxon>Actinomycetota</taxon>
        <taxon>Actinomycetes</taxon>
        <taxon>Mycobacteriales</taxon>
        <taxon>Segniliparaceae</taxon>
        <taxon>Segniliparus</taxon>
    </lineage>
</organism>
<keyword evidence="15" id="KW-1185">Reference proteome</keyword>
<keyword evidence="10" id="KW-0443">Lipid metabolism</keyword>
<keyword evidence="3" id="KW-0444">Lipid biosynthesis</keyword>
<dbReference type="HOGENOM" id="CLU_045532_0_1_11"/>
<dbReference type="SUPFAM" id="SSF111331">
    <property type="entry name" value="NAD kinase/diacylglycerol kinase-like"/>
    <property type="match status" value="1"/>
</dbReference>
<evidence type="ECO:0000313" key="15">
    <source>
        <dbReference type="Proteomes" id="UP000004816"/>
    </source>
</evidence>
<keyword evidence="4" id="KW-0808">Transferase</keyword>
<keyword evidence="11" id="KW-0594">Phospholipid biosynthesis</keyword>
<dbReference type="GO" id="GO:0046872">
    <property type="term" value="F:metal ion binding"/>
    <property type="evidence" value="ECO:0007669"/>
    <property type="project" value="UniProtKB-KW"/>
</dbReference>
<proteinExistence type="inferred from homology"/>
<dbReference type="EMBL" id="ACZI02000001">
    <property type="protein sequence ID" value="EFV11886.1"/>
    <property type="molecule type" value="Genomic_DNA"/>
</dbReference>
<dbReference type="STRING" id="679197.HMPREF9336_03220"/>
<comment type="cofactor">
    <cofactor evidence="1">
        <name>Mg(2+)</name>
        <dbReference type="ChEBI" id="CHEBI:18420"/>
    </cofactor>
</comment>
<dbReference type="InterPro" id="IPR045540">
    <property type="entry name" value="YegS/DAGK_C"/>
</dbReference>
<dbReference type="eggNOG" id="COG1597">
    <property type="taxonomic scope" value="Bacteria"/>
</dbReference>
<reference evidence="14 15" key="1">
    <citation type="journal article" date="2011" name="Stand. Genomic Sci.">
        <title>High quality draft genome sequence of Segniliparus rugosus CDC 945(T)= (ATCC BAA-974(T)).</title>
        <authorList>
            <person name="Earl A.M."/>
            <person name="Desjardins C.A."/>
            <person name="Fitzgerald M.G."/>
            <person name="Arachchi H.M."/>
            <person name="Zeng Q."/>
            <person name="Mehta T."/>
            <person name="Griggs A."/>
            <person name="Birren B.W."/>
            <person name="Toney N.C."/>
            <person name="Carr J."/>
            <person name="Posey J."/>
            <person name="Butler W.R."/>
        </authorList>
    </citation>
    <scope>NUCLEOTIDE SEQUENCE [LARGE SCALE GENOMIC DNA]</scope>
    <source>
        <strain evidence="15">ATCC BAA-974 / DSM 45345 / CCUG 50838 / CIP 108380 / JCM 13579 / CDC 945</strain>
    </source>
</reference>
<evidence type="ECO:0000256" key="9">
    <source>
        <dbReference type="ARBA" id="ARBA00022842"/>
    </source>
</evidence>
<keyword evidence="12" id="KW-1208">Phospholipid metabolism</keyword>
<dbReference type="GO" id="GO:0005524">
    <property type="term" value="F:ATP binding"/>
    <property type="evidence" value="ECO:0007669"/>
    <property type="project" value="UniProtKB-KW"/>
</dbReference>
<keyword evidence="6" id="KW-0547">Nucleotide-binding</keyword>
<protein>
    <submittedName>
        <fullName evidence="14">YegS BmrU family lipid kinase</fullName>
    </submittedName>
</protein>
<gene>
    <name evidence="14" type="ORF">HMPREF9336_03220</name>
</gene>
<dbReference type="PANTHER" id="PTHR12358:SF106">
    <property type="entry name" value="LIPID KINASE YEGS"/>
    <property type="match status" value="1"/>
</dbReference>
<dbReference type="GO" id="GO:0005886">
    <property type="term" value="C:plasma membrane"/>
    <property type="evidence" value="ECO:0007669"/>
    <property type="project" value="TreeGrafter"/>
</dbReference>
<dbReference type="Gene3D" id="2.60.200.40">
    <property type="match status" value="1"/>
</dbReference>
<dbReference type="RefSeq" id="WP_007472051.1">
    <property type="nucleotide sequence ID" value="NZ_KI391953.1"/>
</dbReference>
<dbReference type="Pfam" id="PF00781">
    <property type="entry name" value="DAGK_cat"/>
    <property type="match status" value="1"/>
</dbReference>
<dbReference type="PANTHER" id="PTHR12358">
    <property type="entry name" value="SPHINGOSINE KINASE"/>
    <property type="match status" value="1"/>
</dbReference>